<dbReference type="RefSeq" id="WP_011191429.1">
    <property type="nucleotide sequence ID" value="NC_006154.1"/>
</dbReference>
<keyword evidence="1" id="KW-0614">Plasmid</keyword>
<dbReference type="KEGG" id="yps:pYptb0034"/>
<proteinExistence type="predicted"/>
<sequence length="82" mass="9369">MGIITVRSTDEIDAVIERVKLLMDTKTASSTLTKAVLDYEPNQLELKRLRSELAKAEYQVEKYRDGMQKFKAAADHIINLEL</sequence>
<dbReference type="AlphaFoldDB" id="Q663C1"/>
<dbReference type="KEGG" id="ypo:BZ17_4280"/>
<name>Q663C1_YERPS</name>
<accession>Q663C1</accession>
<dbReference type="PATRIC" id="fig|273123.14.peg.4518"/>
<gene>
    <name evidence="1" type="ordered locus">pYptb0034</name>
</gene>
<evidence type="ECO:0000313" key="2">
    <source>
        <dbReference type="Proteomes" id="UP000001011"/>
    </source>
</evidence>
<evidence type="ECO:0000313" key="1">
    <source>
        <dbReference type="EMBL" id="CAF25476.1"/>
    </source>
</evidence>
<dbReference type="EMBL" id="BX936400">
    <property type="protein sequence ID" value="CAF25476.1"/>
    <property type="molecule type" value="Genomic_DNA"/>
</dbReference>
<organism evidence="1 2">
    <name type="scientific">Yersinia pseudotuberculosis serotype I (strain IP32953)</name>
    <dbReference type="NCBI Taxonomy" id="273123"/>
    <lineage>
        <taxon>Bacteria</taxon>
        <taxon>Pseudomonadati</taxon>
        <taxon>Pseudomonadota</taxon>
        <taxon>Gammaproteobacteria</taxon>
        <taxon>Enterobacterales</taxon>
        <taxon>Yersiniaceae</taxon>
        <taxon>Yersinia</taxon>
    </lineage>
</organism>
<dbReference type="Proteomes" id="UP000001011">
    <property type="component" value="Plasmid pYptb32953"/>
</dbReference>
<protein>
    <submittedName>
        <fullName evidence="1">Uncharacterized protein</fullName>
    </submittedName>
</protein>
<reference evidence="1 2" key="1">
    <citation type="journal article" date="2004" name="Proc. Natl. Acad. Sci. U.S.A.">
        <title>Insights into the evolution of Yersinia pestis through whole-genome comparison with Yersinia pseudotuberculosis.</title>
        <authorList>
            <person name="Chain P.S.G."/>
            <person name="Carniel E."/>
            <person name="Larimer F.W."/>
            <person name="Lamerdin J."/>
            <person name="Stoutland P.O."/>
            <person name="Regala W.M."/>
            <person name="Georgescu A.M."/>
            <person name="Vergez L.M."/>
            <person name="Land M.L."/>
            <person name="Motin V.L."/>
            <person name="Brubaker R.R."/>
            <person name="Fowler J."/>
            <person name="Hinnebusch J."/>
            <person name="Marceau M."/>
            <person name="Medigue C."/>
            <person name="Simonet M."/>
            <person name="Chenal-Francisque V."/>
            <person name="Souza B."/>
            <person name="Dacheux D."/>
            <person name="Elliott J.M."/>
            <person name="Derbise A."/>
            <person name="Hauser L.J."/>
            <person name="Garcia E."/>
        </authorList>
    </citation>
    <scope>NUCLEOTIDE SEQUENCE [LARGE SCALE GENOMIC DNA]</scope>
    <source>
        <strain evidence="2">IP32953</strain>
        <plasmid evidence="2">Plasmid pYptb32953</plasmid>
    </source>
</reference>
<geneLocation type="plasmid" evidence="1 2">
    <name>pYptb32953</name>
</geneLocation>